<accession>A0AAD1XHD3</accession>
<dbReference type="AlphaFoldDB" id="A0AAD1XHD3"/>
<evidence type="ECO:0000313" key="3">
    <source>
        <dbReference type="Proteomes" id="UP001295684"/>
    </source>
</evidence>
<protein>
    <submittedName>
        <fullName evidence="2">Uncharacterized protein</fullName>
    </submittedName>
</protein>
<evidence type="ECO:0000313" key="2">
    <source>
        <dbReference type="EMBL" id="CAI2372719.1"/>
    </source>
</evidence>
<feature type="compositionally biased region" description="Basic residues" evidence="1">
    <location>
        <begin position="69"/>
        <end position="79"/>
    </location>
</feature>
<feature type="region of interest" description="Disordered" evidence="1">
    <location>
        <begin position="117"/>
        <end position="179"/>
    </location>
</feature>
<evidence type="ECO:0000256" key="1">
    <source>
        <dbReference type="SAM" id="MobiDB-lite"/>
    </source>
</evidence>
<sequence>MSERQTVIAKTISFDRVQDSSDLTDASLSTSQALQNLKENATFEKIKVEENKIQSTIREHQRSISRNTPGKRTKAKKRQNSSSRIHCLEEENKKLQLRILKLKDELNSLKLLIPNKTKVSERPPLHHTNQAHNNSVDAKEQPNNELRLCQSADRDNHCIRSNRAKSSKRRKSMKSSQRKIKNALNEVHEWKQRCKILGEQYLQEIQKVRLNIEMFKNEVLEVHKDMQMKSIDQILLAHKKFQKHLRKKDKRIKNLKLSNKKLVEKLGHIRRTFDDDLSISSQDKTQVPQTQRNFQPGYYKSHVKECVPAKAQFSGGEIQHPGGFMSTVPPEIMDTHNSQIYMIRQQKPRKAI</sequence>
<comment type="caution">
    <text evidence="2">The sequence shown here is derived from an EMBL/GenBank/DDBJ whole genome shotgun (WGS) entry which is preliminary data.</text>
</comment>
<feature type="region of interest" description="Disordered" evidence="1">
    <location>
        <begin position="55"/>
        <end position="84"/>
    </location>
</feature>
<keyword evidence="3" id="KW-1185">Reference proteome</keyword>
<feature type="compositionally biased region" description="Polar residues" evidence="1">
    <location>
        <begin position="127"/>
        <end position="136"/>
    </location>
</feature>
<organism evidence="2 3">
    <name type="scientific">Euplotes crassus</name>
    <dbReference type="NCBI Taxonomy" id="5936"/>
    <lineage>
        <taxon>Eukaryota</taxon>
        <taxon>Sar</taxon>
        <taxon>Alveolata</taxon>
        <taxon>Ciliophora</taxon>
        <taxon>Intramacronucleata</taxon>
        <taxon>Spirotrichea</taxon>
        <taxon>Hypotrichia</taxon>
        <taxon>Euplotida</taxon>
        <taxon>Euplotidae</taxon>
        <taxon>Moneuplotes</taxon>
    </lineage>
</organism>
<gene>
    <name evidence="2" type="ORF">ECRASSUSDP1_LOCUS14051</name>
</gene>
<proteinExistence type="predicted"/>
<feature type="compositionally biased region" description="Basic residues" evidence="1">
    <location>
        <begin position="160"/>
        <end position="179"/>
    </location>
</feature>
<name>A0AAD1XHD3_EUPCR</name>
<reference evidence="2" key="1">
    <citation type="submission" date="2023-07" db="EMBL/GenBank/DDBJ databases">
        <authorList>
            <consortium name="AG Swart"/>
            <person name="Singh M."/>
            <person name="Singh A."/>
            <person name="Seah K."/>
            <person name="Emmerich C."/>
        </authorList>
    </citation>
    <scope>NUCLEOTIDE SEQUENCE</scope>
    <source>
        <strain evidence="2">DP1</strain>
    </source>
</reference>
<dbReference type="Proteomes" id="UP001295684">
    <property type="component" value="Unassembled WGS sequence"/>
</dbReference>
<dbReference type="EMBL" id="CAMPGE010014019">
    <property type="protein sequence ID" value="CAI2372719.1"/>
    <property type="molecule type" value="Genomic_DNA"/>
</dbReference>